<evidence type="ECO:0000313" key="3">
    <source>
        <dbReference type="Proteomes" id="UP000789831"/>
    </source>
</evidence>
<evidence type="ECO:0000313" key="2">
    <source>
        <dbReference type="EMBL" id="CAG8464221.1"/>
    </source>
</evidence>
<dbReference type="AlphaFoldDB" id="A0A9N8VRK1"/>
<sequence length="521" mass="58853">MNFSSLLGNNTKQNLSSEIISKTNEVLEAYKIARDVYKQAGKALRNAATKVDELSQLLPDDMCIQLPKELLYGLPSSKKLSAQTPSFHKTNTAFSLPFVRKRGKKSRRHRRRQLTKNMRTSIIESEADEFDDIMSDYHKDSSSNEMELSDLEYIDGSEEEKSESSISQTLTIDRDILPMIASEIDSKTDESKKRTLEPPTSNFTTPNLRLDISYGLTSSRPKSSELPKCDYYMIDIDMTNKPDKLQSNDSQLSPPISENSSQMLPKMKDRKNALYVNELNVVKKRSGSATNKFNALTKPRQGASNKVKRRYDPYPSSRKQSFENVKSTSANIGNFPSYPHNIFNESPSHLDSPENSQATSPTATPITTPTTTPITTPITTPTTTTTTTGPHATLHSFFLNGLPHQSADASNWFQEVTKHTYTPQPLSDEDNALIDEFIRYAGPRLKNPRCTQSEIAREIILLSNNTCKMSQGSVSTMMRRISVPKPATTRRAIQNWIDNEKTKKEQEKLNLMWKTTNNNWK</sequence>
<gene>
    <name evidence="2" type="ORF">AGERDE_LOCUS2411</name>
</gene>
<feature type="region of interest" description="Disordered" evidence="1">
    <location>
        <begin position="184"/>
        <end position="204"/>
    </location>
</feature>
<feature type="compositionally biased region" description="Low complexity" evidence="1">
    <location>
        <begin position="358"/>
        <end position="389"/>
    </location>
</feature>
<feature type="compositionally biased region" description="Polar residues" evidence="1">
    <location>
        <begin position="344"/>
        <end position="357"/>
    </location>
</feature>
<name>A0A9N8VRK1_9GLOM</name>
<feature type="region of interest" description="Disordered" evidence="1">
    <location>
        <begin position="241"/>
        <end position="262"/>
    </location>
</feature>
<reference evidence="2" key="1">
    <citation type="submission" date="2021-06" db="EMBL/GenBank/DDBJ databases">
        <authorList>
            <person name="Kallberg Y."/>
            <person name="Tangrot J."/>
            <person name="Rosling A."/>
        </authorList>
    </citation>
    <scope>NUCLEOTIDE SEQUENCE</scope>
    <source>
        <strain evidence="2">MT106</strain>
    </source>
</reference>
<accession>A0A9N8VRK1</accession>
<dbReference type="EMBL" id="CAJVPL010000200">
    <property type="protein sequence ID" value="CAG8464221.1"/>
    <property type="molecule type" value="Genomic_DNA"/>
</dbReference>
<feature type="region of interest" description="Disordered" evidence="1">
    <location>
        <begin position="300"/>
        <end position="323"/>
    </location>
</feature>
<dbReference type="OrthoDB" id="2438902at2759"/>
<feature type="region of interest" description="Disordered" evidence="1">
    <location>
        <begin position="344"/>
        <end position="389"/>
    </location>
</feature>
<protein>
    <submittedName>
        <fullName evidence="2">6545_t:CDS:1</fullName>
    </submittedName>
</protein>
<feature type="compositionally biased region" description="Polar residues" evidence="1">
    <location>
        <begin position="247"/>
        <end position="262"/>
    </location>
</feature>
<feature type="compositionally biased region" description="Basic and acidic residues" evidence="1">
    <location>
        <begin position="184"/>
        <end position="196"/>
    </location>
</feature>
<keyword evidence="3" id="KW-1185">Reference proteome</keyword>
<organism evidence="2 3">
    <name type="scientific">Ambispora gerdemannii</name>
    <dbReference type="NCBI Taxonomy" id="144530"/>
    <lineage>
        <taxon>Eukaryota</taxon>
        <taxon>Fungi</taxon>
        <taxon>Fungi incertae sedis</taxon>
        <taxon>Mucoromycota</taxon>
        <taxon>Glomeromycotina</taxon>
        <taxon>Glomeromycetes</taxon>
        <taxon>Archaeosporales</taxon>
        <taxon>Ambisporaceae</taxon>
        <taxon>Ambispora</taxon>
    </lineage>
</organism>
<dbReference type="Proteomes" id="UP000789831">
    <property type="component" value="Unassembled WGS sequence"/>
</dbReference>
<comment type="caution">
    <text evidence="2">The sequence shown here is derived from an EMBL/GenBank/DDBJ whole genome shotgun (WGS) entry which is preliminary data.</text>
</comment>
<proteinExistence type="predicted"/>
<evidence type="ECO:0000256" key="1">
    <source>
        <dbReference type="SAM" id="MobiDB-lite"/>
    </source>
</evidence>